<proteinExistence type="predicted"/>
<reference evidence="1 2" key="1">
    <citation type="submission" date="2023-02" db="EMBL/GenBank/DDBJ databases">
        <title>LHISI_Scaffold_Assembly.</title>
        <authorList>
            <person name="Stuart O.P."/>
            <person name="Cleave R."/>
            <person name="Magrath M.J.L."/>
            <person name="Mikheyev A.S."/>
        </authorList>
    </citation>
    <scope>NUCLEOTIDE SEQUENCE [LARGE SCALE GENOMIC DNA]</scope>
    <source>
        <strain evidence="1">Daus_M_001</strain>
        <tissue evidence="1">Leg muscle</tissue>
    </source>
</reference>
<dbReference type="Proteomes" id="UP001159363">
    <property type="component" value="Chromosome 3"/>
</dbReference>
<gene>
    <name evidence="1" type="ORF">PR048_008413</name>
</gene>
<name>A0ABQ9HX16_9NEOP</name>
<protein>
    <submittedName>
        <fullName evidence="1">Uncharacterized protein</fullName>
    </submittedName>
</protein>
<dbReference type="EMBL" id="JARBHB010000003">
    <property type="protein sequence ID" value="KAJ8888919.1"/>
    <property type="molecule type" value="Genomic_DNA"/>
</dbReference>
<evidence type="ECO:0000313" key="2">
    <source>
        <dbReference type="Proteomes" id="UP001159363"/>
    </source>
</evidence>
<evidence type="ECO:0000313" key="1">
    <source>
        <dbReference type="EMBL" id="KAJ8888919.1"/>
    </source>
</evidence>
<organism evidence="1 2">
    <name type="scientific">Dryococelus australis</name>
    <dbReference type="NCBI Taxonomy" id="614101"/>
    <lineage>
        <taxon>Eukaryota</taxon>
        <taxon>Metazoa</taxon>
        <taxon>Ecdysozoa</taxon>
        <taxon>Arthropoda</taxon>
        <taxon>Hexapoda</taxon>
        <taxon>Insecta</taxon>
        <taxon>Pterygota</taxon>
        <taxon>Neoptera</taxon>
        <taxon>Polyneoptera</taxon>
        <taxon>Phasmatodea</taxon>
        <taxon>Verophasmatodea</taxon>
        <taxon>Anareolatae</taxon>
        <taxon>Phasmatidae</taxon>
        <taxon>Eurycanthinae</taxon>
        <taxon>Dryococelus</taxon>
    </lineage>
</organism>
<sequence>MRLSHLSLQGRPDEVHDIIVIGHFIDAITDTGTASGTCGCTPQHAGLHDPSTGDGVCKTGGHPPKVRYANNKDTEGDADLALRNIASKVHAKELRRPQPNGAIVGHVERAHESLLPTTEGVGKEEIRCPAHTAPHSSGRSLWNGASEAMAHLSSGSGDSGPMEDVPRVAKNQLHELKNGSEEVDKSYQCFRVRRMRIQPQLAASIATHLAVAPLCSTCQTTVNSNFTLNCALWWSRMISDQIFNLSSDLVPWPAEARHRSDTHEAQGRMMYMLSALKFGRHPKLPAKEFTVSLHACGHPGPPLPARASVPAPTAIQESLVGAKAKQMCACHETCWDFNFIFSDPYFCLCNQEPFYFAPAAGLAVLLTRRARMSTTHLSRCLVDTAAFTPQQWCDFPPHHTKGSQDQRLGLPSEERQVIPTTATNPAAWELIVEVAMHFCVPMRQGPILLEH</sequence>
<keyword evidence="2" id="KW-1185">Reference proteome</keyword>
<comment type="caution">
    <text evidence="1">The sequence shown here is derived from an EMBL/GenBank/DDBJ whole genome shotgun (WGS) entry which is preliminary data.</text>
</comment>
<accession>A0ABQ9HX16</accession>